<sequence length="295" mass="29615">MTAGPHVDDDTLADAYAGLLSDAESTRIDAHLAGCAECSAAADAHAELAHLLRESAAVPTQMPSAVADRMESALAAEARIRAAGQATDHSEVTSLAAARGATRTRVHRRSGRLRPSRLLAVAAGVAVLAAGAGVAGNILDERNDVPVAGGSHSTAPRTPSPSTASPSLRPVRPKTYSFSAKAAETDFSAAGFGSEVGTVLEAAAPKPAGKPIGPQSNNGIAGDPSRCVSRVLDDAGAGGTLLDTVAARFGGAPVIVALIRTSGGSSGQPRVRAYAVSDCPSAQARVVHSAQVPVR</sequence>
<keyword evidence="6" id="KW-0479">Metal-binding</keyword>
<dbReference type="Proteomes" id="UP000199052">
    <property type="component" value="Unassembled WGS sequence"/>
</dbReference>
<evidence type="ECO:0000313" key="5">
    <source>
        <dbReference type="EMBL" id="NYH86585.1"/>
    </source>
</evidence>
<evidence type="ECO:0000259" key="4">
    <source>
        <dbReference type="Pfam" id="PF13490"/>
    </source>
</evidence>
<evidence type="ECO:0000313" key="6">
    <source>
        <dbReference type="EMBL" id="SFG76290.1"/>
    </source>
</evidence>
<dbReference type="AlphaFoldDB" id="A0A1I2UGV6"/>
<keyword evidence="2" id="KW-0804">Transcription</keyword>
<dbReference type="InterPro" id="IPR027383">
    <property type="entry name" value="Znf_put"/>
</dbReference>
<dbReference type="EMBL" id="JACBZA010000001">
    <property type="protein sequence ID" value="NYH86585.1"/>
    <property type="molecule type" value="Genomic_DNA"/>
</dbReference>
<feature type="compositionally biased region" description="Low complexity" evidence="3">
    <location>
        <begin position="153"/>
        <end position="170"/>
    </location>
</feature>
<evidence type="ECO:0000256" key="3">
    <source>
        <dbReference type="SAM" id="MobiDB-lite"/>
    </source>
</evidence>
<evidence type="ECO:0000256" key="1">
    <source>
        <dbReference type="ARBA" id="ARBA00023015"/>
    </source>
</evidence>
<evidence type="ECO:0000313" key="8">
    <source>
        <dbReference type="Proteomes" id="UP000533017"/>
    </source>
</evidence>
<name>A0A1I2UGV6_9ACTN</name>
<keyword evidence="1" id="KW-0805">Transcription regulation</keyword>
<evidence type="ECO:0000313" key="7">
    <source>
        <dbReference type="Proteomes" id="UP000199052"/>
    </source>
</evidence>
<dbReference type="Gene3D" id="1.10.10.1320">
    <property type="entry name" value="Anti-sigma factor, zinc-finger domain"/>
    <property type="match status" value="1"/>
</dbReference>
<gene>
    <name evidence="5" type="ORF">FHR37_005436</name>
    <name evidence="6" type="ORF">SAMN05421678_108171</name>
</gene>
<keyword evidence="8" id="KW-1185">Reference proteome</keyword>
<proteinExistence type="predicted"/>
<dbReference type="Pfam" id="PF13490">
    <property type="entry name" value="zf-HC2"/>
    <property type="match status" value="1"/>
</dbReference>
<dbReference type="InterPro" id="IPR041916">
    <property type="entry name" value="Anti_sigma_zinc_sf"/>
</dbReference>
<dbReference type="Proteomes" id="UP000533017">
    <property type="component" value="Unassembled WGS sequence"/>
</dbReference>
<dbReference type="OrthoDB" id="129419at2"/>
<keyword evidence="6" id="KW-0863">Zinc-finger</keyword>
<reference evidence="6 7" key="1">
    <citation type="submission" date="2016-10" db="EMBL/GenBank/DDBJ databases">
        <authorList>
            <person name="de Groot N.N."/>
        </authorList>
    </citation>
    <scope>NUCLEOTIDE SEQUENCE [LARGE SCALE GENOMIC DNA]</scope>
    <source>
        <strain evidence="6 7">CPCC 202808</strain>
    </source>
</reference>
<reference evidence="5 8" key="2">
    <citation type="submission" date="2020-07" db="EMBL/GenBank/DDBJ databases">
        <title>Sequencing the genomes of 1000 actinobacteria strains.</title>
        <authorList>
            <person name="Klenk H.-P."/>
        </authorList>
    </citation>
    <scope>NUCLEOTIDE SEQUENCE [LARGE SCALE GENOMIC DNA]</scope>
    <source>
        <strain evidence="5 8">DSM 45117</strain>
    </source>
</reference>
<evidence type="ECO:0000256" key="2">
    <source>
        <dbReference type="ARBA" id="ARBA00023163"/>
    </source>
</evidence>
<organism evidence="6 7">
    <name type="scientific">Actinopolymorpha cephalotaxi</name>
    <dbReference type="NCBI Taxonomy" id="504797"/>
    <lineage>
        <taxon>Bacteria</taxon>
        <taxon>Bacillati</taxon>
        <taxon>Actinomycetota</taxon>
        <taxon>Actinomycetes</taxon>
        <taxon>Propionibacteriales</taxon>
        <taxon>Actinopolymorphaceae</taxon>
        <taxon>Actinopolymorpha</taxon>
    </lineage>
</organism>
<dbReference type="EMBL" id="FOOI01000008">
    <property type="protein sequence ID" value="SFG76290.1"/>
    <property type="molecule type" value="Genomic_DNA"/>
</dbReference>
<dbReference type="STRING" id="504797.SAMN05421678_108171"/>
<dbReference type="GO" id="GO:0008270">
    <property type="term" value="F:zinc ion binding"/>
    <property type="evidence" value="ECO:0007669"/>
    <property type="project" value="UniProtKB-KW"/>
</dbReference>
<feature type="domain" description="Putative zinc-finger" evidence="4">
    <location>
        <begin position="16"/>
        <end position="38"/>
    </location>
</feature>
<accession>A0A1I2UGV6</accession>
<dbReference type="RefSeq" id="WP_092883964.1">
    <property type="nucleotide sequence ID" value="NZ_FOOI01000008.1"/>
</dbReference>
<protein>
    <submittedName>
        <fullName evidence="6">Putative zinc-finger</fullName>
    </submittedName>
</protein>
<keyword evidence="6" id="KW-0862">Zinc</keyword>
<feature type="region of interest" description="Disordered" evidence="3">
    <location>
        <begin position="145"/>
        <end position="172"/>
    </location>
</feature>